<dbReference type="EMBL" id="JBHTFQ010000001">
    <property type="protein sequence ID" value="MFC7702686.1"/>
    <property type="molecule type" value="Genomic_DNA"/>
</dbReference>
<evidence type="ECO:0000256" key="1">
    <source>
        <dbReference type="ARBA" id="ARBA00004752"/>
    </source>
</evidence>
<gene>
    <name evidence="10" type="ORF">ACFQXB_00575</name>
</gene>
<protein>
    <submittedName>
        <fullName evidence="10">Murein L,D-transpeptidase family protein</fullName>
        <ecNumber evidence="10">2.-.-.-</ecNumber>
    </submittedName>
</protein>
<organism evidence="10 11">
    <name type="scientific">Plastorhodobacter daqingensis</name>
    <dbReference type="NCBI Taxonomy" id="1387281"/>
    <lineage>
        <taxon>Bacteria</taxon>
        <taxon>Pseudomonadati</taxon>
        <taxon>Pseudomonadota</taxon>
        <taxon>Alphaproteobacteria</taxon>
        <taxon>Rhodobacterales</taxon>
        <taxon>Paracoccaceae</taxon>
        <taxon>Plastorhodobacter</taxon>
    </lineage>
</organism>
<evidence type="ECO:0000256" key="2">
    <source>
        <dbReference type="ARBA" id="ARBA00005992"/>
    </source>
</evidence>
<feature type="signal peptide" evidence="8">
    <location>
        <begin position="1"/>
        <end position="17"/>
    </location>
</feature>
<evidence type="ECO:0000313" key="10">
    <source>
        <dbReference type="EMBL" id="MFC7702686.1"/>
    </source>
</evidence>
<evidence type="ECO:0000256" key="5">
    <source>
        <dbReference type="ARBA" id="ARBA00022984"/>
    </source>
</evidence>
<dbReference type="SUPFAM" id="SSF141523">
    <property type="entry name" value="L,D-transpeptidase catalytic domain-like"/>
    <property type="match status" value="1"/>
</dbReference>
<evidence type="ECO:0000256" key="8">
    <source>
        <dbReference type="SAM" id="SignalP"/>
    </source>
</evidence>
<keyword evidence="6 7" id="KW-0961">Cell wall biogenesis/degradation</keyword>
<name>A0ABW2UGM0_9RHOB</name>
<comment type="similarity">
    <text evidence="2">Belongs to the YkuD family.</text>
</comment>
<comment type="pathway">
    <text evidence="1 7">Cell wall biogenesis; peptidoglycan biosynthesis.</text>
</comment>
<dbReference type="PANTHER" id="PTHR36699">
    <property type="entry name" value="LD-TRANSPEPTIDASE"/>
    <property type="match status" value="1"/>
</dbReference>
<keyword evidence="8" id="KW-0732">Signal</keyword>
<feature type="chain" id="PRO_5045929675" evidence="8">
    <location>
        <begin position="18"/>
        <end position="164"/>
    </location>
</feature>
<comment type="caution">
    <text evidence="10">The sequence shown here is derived from an EMBL/GenBank/DDBJ whole genome shotgun (WGS) entry which is preliminary data.</text>
</comment>
<evidence type="ECO:0000256" key="4">
    <source>
        <dbReference type="ARBA" id="ARBA00022960"/>
    </source>
</evidence>
<dbReference type="EC" id="2.-.-.-" evidence="10"/>
<evidence type="ECO:0000313" key="11">
    <source>
        <dbReference type="Proteomes" id="UP001596516"/>
    </source>
</evidence>
<dbReference type="Gene3D" id="2.40.440.10">
    <property type="entry name" value="L,D-transpeptidase catalytic domain-like"/>
    <property type="match status" value="1"/>
</dbReference>
<accession>A0ABW2UGM0</accession>
<feature type="domain" description="L,D-TPase catalytic" evidence="9">
    <location>
        <begin position="33"/>
        <end position="163"/>
    </location>
</feature>
<keyword evidence="11" id="KW-1185">Reference proteome</keyword>
<dbReference type="InterPro" id="IPR038063">
    <property type="entry name" value="Transpep_catalytic_dom"/>
</dbReference>
<dbReference type="PROSITE" id="PS51257">
    <property type="entry name" value="PROKAR_LIPOPROTEIN"/>
    <property type="match status" value="1"/>
</dbReference>
<evidence type="ECO:0000256" key="7">
    <source>
        <dbReference type="PROSITE-ProRule" id="PRU01373"/>
    </source>
</evidence>
<evidence type="ECO:0000259" key="9">
    <source>
        <dbReference type="PROSITE" id="PS52029"/>
    </source>
</evidence>
<reference evidence="11" key="1">
    <citation type="journal article" date="2019" name="Int. J. Syst. Evol. Microbiol.">
        <title>The Global Catalogue of Microorganisms (GCM) 10K type strain sequencing project: providing services to taxonomists for standard genome sequencing and annotation.</title>
        <authorList>
            <consortium name="The Broad Institute Genomics Platform"/>
            <consortium name="The Broad Institute Genome Sequencing Center for Infectious Disease"/>
            <person name="Wu L."/>
            <person name="Ma J."/>
        </authorList>
    </citation>
    <scope>NUCLEOTIDE SEQUENCE [LARGE SCALE GENOMIC DNA]</scope>
    <source>
        <strain evidence="11">CGMCC 1.12750</strain>
    </source>
</reference>
<dbReference type="InterPro" id="IPR005490">
    <property type="entry name" value="LD_TPept_cat_dom"/>
</dbReference>
<dbReference type="Pfam" id="PF03734">
    <property type="entry name" value="YkuD"/>
    <property type="match status" value="1"/>
</dbReference>
<sequence length="164" mass="18148">MRILRVIGLMLGLAVVAACGQKAPQVYQGPEVTHIYVEKANRRMMLLHGNQIIKSYDIDLGFSPDGHKQFEGDGRTPEGTYYIDRRNPNSAYHLSLGISYPNPVDYAFAKQVGRSAGGNIFIHGRAGKDNGLRDWTAGCIAVTDKEIEEIWMMVRTGTPITIVP</sequence>
<dbReference type="CDD" id="cd16913">
    <property type="entry name" value="YkuD_like"/>
    <property type="match status" value="1"/>
</dbReference>
<dbReference type="PANTHER" id="PTHR36699:SF1">
    <property type="entry name" value="L,D-TRANSPEPTIDASE YAFK-RELATED"/>
    <property type="match status" value="1"/>
</dbReference>
<proteinExistence type="inferred from homology"/>
<evidence type="ECO:0000256" key="3">
    <source>
        <dbReference type="ARBA" id="ARBA00022679"/>
    </source>
</evidence>
<keyword evidence="4 7" id="KW-0133">Cell shape</keyword>
<dbReference type="GO" id="GO:0016740">
    <property type="term" value="F:transferase activity"/>
    <property type="evidence" value="ECO:0007669"/>
    <property type="project" value="UniProtKB-KW"/>
</dbReference>
<dbReference type="RefSeq" id="WP_377397515.1">
    <property type="nucleotide sequence ID" value="NZ_JBHTFQ010000001.1"/>
</dbReference>
<feature type="active site" description="Nucleophile" evidence="7">
    <location>
        <position position="139"/>
    </location>
</feature>
<dbReference type="PROSITE" id="PS52029">
    <property type="entry name" value="LD_TPASE"/>
    <property type="match status" value="1"/>
</dbReference>
<keyword evidence="3 10" id="KW-0808">Transferase</keyword>
<feature type="active site" description="Proton donor/acceptor" evidence="7">
    <location>
        <position position="123"/>
    </location>
</feature>
<keyword evidence="5 7" id="KW-0573">Peptidoglycan synthesis</keyword>
<evidence type="ECO:0000256" key="6">
    <source>
        <dbReference type="ARBA" id="ARBA00023316"/>
    </source>
</evidence>
<dbReference type="Proteomes" id="UP001596516">
    <property type="component" value="Unassembled WGS sequence"/>
</dbReference>